<dbReference type="PATRIC" id="fig|502682.8.peg.2322"/>
<accession>A0A0G9MMU0</accession>
<gene>
    <name evidence="1" type="ORF">AAW01_11380</name>
</gene>
<evidence type="ECO:0000313" key="2">
    <source>
        <dbReference type="Proteomes" id="UP000053070"/>
    </source>
</evidence>
<proteinExistence type="predicted"/>
<comment type="caution">
    <text evidence="1">The sequence shown here is derived from an EMBL/GenBank/DDBJ whole genome shotgun (WGS) entry which is preliminary data.</text>
</comment>
<dbReference type="Proteomes" id="UP000053070">
    <property type="component" value="Unassembled WGS sequence"/>
</dbReference>
<evidence type="ECO:0000313" key="1">
    <source>
        <dbReference type="EMBL" id="KLE32022.1"/>
    </source>
</evidence>
<dbReference type="OrthoDB" id="3777295at2"/>
<dbReference type="EMBL" id="LBHC01000002">
    <property type="protein sequence ID" value="KLE32022.1"/>
    <property type="molecule type" value="Genomic_DNA"/>
</dbReference>
<organism evidence="1 2">
    <name type="scientific">Aurantiacibacter gangjinensis</name>
    <dbReference type="NCBI Taxonomy" id="502682"/>
    <lineage>
        <taxon>Bacteria</taxon>
        <taxon>Pseudomonadati</taxon>
        <taxon>Pseudomonadota</taxon>
        <taxon>Alphaproteobacteria</taxon>
        <taxon>Sphingomonadales</taxon>
        <taxon>Erythrobacteraceae</taxon>
        <taxon>Aurantiacibacter</taxon>
    </lineage>
</organism>
<reference evidence="1 2" key="1">
    <citation type="submission" date="2015-04" db="EMBL/GenBank/DDBJ databases">
        <title>The draft genome sequence of Erythrobacr gangjinensis K7-2.</title>
        <authorList>
            <person name="Zhuang L."/>
            <person name="Liu Y."/>
            <person name="Shao Z."/>
        </authorList>
    </citation>
    <scope>NUCLEOTIDE SEQUENCE [LARGE SCALE GENOMIC DNA]</scope>
    <source>
        <strain evidence="1 2">K7-2</strain>
    </source>
</reference>
<dbReference type="KEGG" id="egn:BMF35_a1270"/>
<dbReference type="AlphaFoldDB" id="A0A0G9MMU0"/>
<keyword evidence="2" id="KW-1185">Reference proteome</keyword>
<dbReference type="STRING" id="502682.BMF35_a1270"/>
<dbReference type="RefSeq" id="WP_047007370.1">
    <property type="nucleotide sequence ID" value="NZ_CP018097.1"/>
</dbReference>
<name>A0A0G9MMU0_9SPHN</name>
<sequence>MQHRTVSGKILYTSQKPGMEGAERGREWFTFTHHGDGSTILRARCEIEEPDPAVLRDITLHIGPDRMPQNLLVHLTLGDEFLGSGWMHYDPTEGMVECESHGPAIGRHSEKRDAGTFDAFGTHPVAGDGFTTRLMDVRQGPHRRRLRFWLPSPDHRGATPPQLAEVEMVMEYVGEEQKTVAAGTFACRRYRYVDESDAGMGGERHPDFDMWVTADEDSILVYGAIDGYMMNRYELVELER</sequence>
<protein>
    <submittedName>
        <fullName evidence="1">Uncharacterized protein</fullName>
    </submittedName>
</protein>